<protein>
    <submittedName>
        <fullName evidence="4">Uncharacterized protein</fullName>
    </submittedName>
</protein>
<dbReference type="Pfam" id="PF00106">
    <property type="entry name" value="adh_short"/>
    <property type="match status" value="1"/>
</dbReference>
<dbReference type="SUPFAM" id="SSF51735">
    <property type="entry name" value="NAD(P)-binding Rossmann-fold domains"/>
    <property type="match status" value="1"/>
</dbReference>
<evidence type="ECO:0000313" key="5">
    <source>
        <dbReference type="Proteomes" id="UP000250140"/>
    </source>
</evidence>
<name>A0A8E2JUP2_9PEZI</name>
<dbReference type="OrthoDB" id="191139at2759"/>
<comment type="similarity">
    <text evidence="1">Belongs to the short-chain dehydrogenases/reductases (SDR) family.</text>
</comment>
<organism evidence="4 5">
    <name type="scientific">Glonium stellatum</name>
    <dbReference type="NCBI Taxonomy" id="574774"/>
    <lineage>
        <taxon>Eukaryota</taxon>
        <taxon>Fungi</taxon>
        <taxon>Dikarya</taxon>
        <taxon>Ascomycota</taxon>
        <taxon>Pezizomycotina</taxon>
        <taxon>Dothideomycetes</taxon>
        <taxon>Pleosporomycetidae</taxon>
        <taxon>Gloniales</taxon>
        <taxon>Gloniaceae</taxon>
        <taxon>Glonium</taxon>
    </lineage>
</organism>
<dbReference type="GO" id="GO:0016491">
    <property type="term" value="F:oxidoreductase activity"/>
    <property type="evidence" value="ECO:0007669"/>
    <property type="project" value="UniProtKB-KW"/>
</dbReference>
<dbReference type="InterPro" id="IPR002347">
    <property type="entry name" value="SDR_fam"/>
</dbReference>
<accession>A0A8E2JUP2</accession>
<dbReference type="PANTHER" id="PTHR24320:SF236">
    <property type="entry name" value="SHORT-CHAIN DEHYDROGENASE-RELATED"/>
    <property type="match status" value="1"/>
</dbReference>
<dbReference type="Proteomes" id="UP000250140">
    <property type="component" value="Unassembled WGS sequence"/>
</dbReference>
<keyword evidence="5" id="KW-1185">Reference proteome</keyword>
<evidence type="ECO:0000256" key="1">
    <source>
        <dbReference type="ARBA" id="ARBA00006484"/>
    </source>
</evidence>
<keyword evidence="2" id="KW-0521">NADP</keyword>
<sequence length="113" mass="11691">MAHGESKALAAIEAIKSSVTSPTSGALNFIRLNLADLSTIPASVVSFHAAESRLDVLFNNAGIASAPLGSKTAQGMEPHFGVNCVGPFLFMKLLTPTPISTAKQSPVNSVRVV</sequence>
<evidence type="ECO:0000313" key="4">
    <source>
        <dbReference type="EMBL" id="OCL10274.1"/>
    </source>
</evidence>
<proteinExistence type="inferred from homology"/>
<dbReference type="InterPro" id="IPR036291">
    <property type="entry name" value="NAD(P)-bd_dom_sf"/>
</dbReference>
<evidence type="ECO:0000256" key="2">
    <source>
        <dbReference type="ARBA" id="ARBA00022857"/>
    </source>
</evidence>
<dbReference type="PANTHER" id="PTHR24320">
    <property type="entry name" value="RETINOL DEHYDROGENASE"/>
    <property type="match status" value="1"/>
</dbReference>
<gene>
    <name evidence="4" type="ORF">AOQ84DRAFT_375059</name>
</gene>
<dbReference type="EMBL" id="KV749276">
    <property type="protein sequence ID" value="OCL10274.1"/>
    <property type="molecule type" value="Genomic_DNA"/>
</dbReference>
<keyword evidence="3" id="KW-0560">Oxidoreductase</keyword>
<dbReference type="AlphaFoldDB" id="A0A8E2JUP2"/>
<dbReference type="Gene3D" id="3.40.50.720">
    <property type="entry name" value="NAD(P)-binding Rossmann-like Domain"/>
    <property type="match status" value="1"/>
</dbReference>
<evidence type="ECO:0000256" key="3">
    <source>
        <dbReference type="ARBA" id="ARBA00023002"/>
    </source>
</evidence>
<reference evidence="4 5" key="1">
    <citation type="journal article" date="2016" name="Nat. Commun.">
        <title>Ectomycorrhizal ecology is imprinted in the genome of the dominant symbiotic fungus Cenococcum geophilum.</title>
        <authorList>
            <consortium name="DOE Joint Genome Institute"/>
            <person name="Peter M."/>
            <person name="Kohler A."/>
            <person name="Ohm R.A."/>
            <person name="Kuo A."/>
            <person name="Krutzmann J."/>
            <person name="Morin E."/>
            <person name="Arend M."/>
            <person name="Barry K.W."/>
            <person name="Binder M."/>
            <person name="Choi C."/>
            <person name="Clum A."/>
            <person name="Copeland A."/>
            <person name="Grisel N."/>
            <person name="Haridas S."/>
            <person name="Kipfer T."/>
            <person name="LaButti K."/>
            <person name="Lindquist E."/>
            <person name="Lipzen A."/>
            <person name="Maire R."/>
            <person name="Meier B."/>
            <person name="Mihaltcheva S."/>
            <person name="Molinier V."/>
            <person name="Murat C."/>
            <person name="Poggeler S."/>
            <person name="Quandt C.A."/>
            <person name="Sperisen C."/>
            <person name="Tritt A."/>
            <person name="Tisserant E."/>
            <person name="Crous P.W."/>
            <person name="Henrissat B."/>
            <person name="Nehls U."/>
            <person name="Egli S."/>
            <person name="Spatafora J.W."/>
            <person name="Grigoriev I.V."/>
            <person name="Martin F.M."/>
        </authorList>
    </citation>
    <scope>NUCLEOTIDE SEQUENCE [LARGE SCALE GENOMIC DNA]</scope>
    <source>
        <strain evidence="4 5">CBS 207.34</strain>
    </source>
</reference>